<dbReference type="RefSeq" id="WP_193931154.1">
    <property type="nucleotide sequence ID" value="NZ_CAWPMZ010000008.1"/>
</dbReference>
<reference evidence="1 2" key="1">
    <citation type="submission" date="2020-10" db="EMBL/GenBank/DDBJ databases">
        <authorList>
            <person name="Castelo-Branco R."/>
            <person name="Eusebio N."/>
            <person name="Adriana R."/>
            <person name="Vieira A."/>
            <person name="Brugerolle De Fraissinette N."/>
            <person name="Rezende De Castro R."/>
            <person name="Schneider M.P."/>
            <person name="Vasconcelos V."/>
            <person name="Leao P.N."/>
        </authorList>
    </citation>
    <scope>NUCLEOTIDE SEQUENCE [LARGE SCALE GENOMIC DNA]</scope>
    <source>
        <strain evidence="1 2">LEGE 06123</strain>
    </source>
</reference>
<proteinExistence type="predicted"/>
<comment type="caution">
    <text evidence="1">The sequence shown here is derived from an EMBL/GenBank/DDBJ whole genome shotgun (WGS) entry which is preliminary data.</text>
</comment>
<accession>A0ABR9UNS4</accession>
<name>A0ABR9UNS4_9CHRO</name>
<keyword evidence="2" id="KW-1185">Reference proteome</keyword>
<sequence length="74" mass="8399">MNDRNLQEELQLSGITATGNAIYARVFERSGIYTISTSRDGDETSILEKVEVTKDECHVITRNVRVRLKLINCN</sequence>
<dbReference type="EMBL" id="JADEWN010000010">
    <property type="protein sequence ID" value="MBE9189934.1"/>
    <property type="molecule type" value="Genomic_DNA"/>
</dbReference>
<gene>
    <name evidence="1" type="ORF">IQ230_06070</name>
</gene>
<organism evidence="1 2">
    <name type="scientific">Gloeocapsopsis crepidinum LEGE 06123</name>
    <dbReference type="NCBI Taxonomy" id="588587"/>
    <lineage>
        <taxon>Bacteria</taxon>
        <taxon>Bacillati</taxon>
        <taxon>Cyanobacteriota</taxon>
        <taxon>Cyanophyceae</taxon>
        <taxon>Oscillatoriophycideae</taxon>
        <taxon>Chroococcales</taxon>
        <taxon>Chroococcaceae</taxon>
        <taxon>Gloeocapsopsis</taxon>
    </lineage>
</organism>
<evidence type="ECO:0000313" key="2">
    <source>
        <dbReference type="Proteomes" id="UP000651156"/>
    </source>
</evidence>
<protein>
    <submittedName>
        <fullName evidence="1">Uncharacterized protein</fullName>
    </submittedName>
</protein>
<evidence type="ECO:0000313" key="1">
    <source>
        <dbReference type="EMBL" id="MBE9189934.1"/>
    </source>
</evidence>
<dbReference type="Proteomes" id="UP000651156">
    <property type="component" value="Unassembled WGS sequence"/>
</dbReference>